<dbReference type="GO" id="GO:0005524">
    <property type="term" value="F:ATP binding"/>
    <property type="evidence" value="ECO:0007669"/>
    <property type="project" value="UniProtKB-KW"/>
</dbReference>
<dbReference type="SUPFAM" id="SSF53067">
    <property type="entry name" value="Actin-like ATPase domain"/>
    <property type="match status" value="2"/>
</dbReference>
<dbReference type="InterPro" id="IPR043129">
    <property type="entry name" value="ATPase_NBD"/>
</dbReference>
<evidence type="ECO:0000256" key="2">
    <source>
        <dbReference type="ARBA" id="ARBA00022840"/>
    </source>
</evidence>
<keyword evidence="2 3" id="KW-0067">ATP-binding</keyword>
<dbReference type="InterPro" id="IPR013126">
    <property type="entry name" value="Hsp_70_fam"/>
</dbReference>
<reference evidence="4" key="1">
    <citation type="journal article" date="2020" name="Plants (Basel)">
        <title>Molecular Characterization of the Complete Coding Sequence of Olive Leaf Yellowing-Associated Virus.</title>
        <authorList>
            <person name="Ruiz-Garcia A.B."/>
            <person name="Candresse T."/>
            <person name="Canales C."/>
            <person name="Moran F."/>
            <person name="Machado de Oliveira C."/>
            <person name="Bertolini E."/>
            <person name="Olmos A."/>
        </authorList>
    </citation>
    <scope>NUCLEOTIDE SEQUENCE</scope>
    <source>
        <strain evidence="4">CS1</strain>
    </source>
</reference>
<accession>A0A7L9K4H1</accession>
<evidence type="ECO:0000256" key="1">
    <source>
        <dbReference type="ARBA" id="ARBA00022741"/>
    </source>
</evidence>
<proteinExistence type="inferred from homology"/>
<dbReference type="Pfam" id="PF00012">
    <property type="entry name" value="HSP70"/>
    <property type="match status" value="1"/>
</dbReference>
<protein>
    <submittedName>
        <fullName evidence="4">Hsp70h</fullName>
    </submittedName>
</protein>
<organism evidence="4">
    <name type="scientific">Olive leaf yellowing-associated virus</name>
    <dbReference type="NCBI Taxonomy" id="82791"/>
    <lineage>
        <taxon>Viruses</taxon>
        <taxon>Riboviria</taxon>
        <taxon>Orthornavirae</taxon>
        <taxon>Kitrinoviricota</taxon>
        <taxon>Alsuviricetes</taxon>
        <taxon>Martellivirales</taxon>
        <taxon>Closteroviridae</taxon>
        <taxon>Olivavirus</taxon>
        <taxon>Olivavirus flavioleae</taxon>
    </lineage>
</organism>
<evidence type="ECO:0000256" key="3">
    <source>
        <dbReference type="RuleBase" id="RU003322"/>
    </source>
</evidence>
<dbReference type="Gene3D" id="3.30.420.40">
    <property type="match status" value="2"/>
</dbReference>
<dbReference type="PANTHER" id="PTHR19375">
    <property type="entry name" value="HEAT SHOCK PROTEIN 70KDA"/>
    <property type="match status" value="1"/>
</dbReference>
<keyword evidence="1 3" id="KW-0547">Nucleotide-binding</keyword>
<dbReference type="Gene3D" id="3.90.640.10">
    <property type="entry name" value="Actin, Chain A, domain 4"/>
    <property type="match status" value="1"/>
</dbReference>
<comment type="similarity">
    <text evidence="3">Belongs to the heat shock protein 70 family.</text>
</comment>
<dbReference type="PROSITE" id="PS00329">
    <property type="entry name" value="HSP70_2"/>
    <property type="match status" value="1"/>
</dbReference>
<dbReference type="GO" id="GO:0140662">
    <property type="term" value="F:ATP-dependent protein folding chaperone"/>
    <property type="evidence" value="ECO:0007669"/>
    <property type="project" value="InterPro"/>
</dbReference>
<dbReference type="InterPro" id="IPR018181">
    <property type="entry name" value="Heat_shock_70_CS"/>
</dbReference>
<dbReference type="PRINTS" id="PR00301">
    <property type="entry name" value="HEATSHOCK70"/>
</dbReference>
<sequence length="592" mass="66202">MTVLGLDFGTTFSTVCLTSSNEVLMLNNDDSEFIPTIIGFSLTDDDVVYGYDAITRDGYGRDGFSVYKDLKRWIGVNSKTLPERRGKLKPLYDVACLGDQFTLRIGPTFGSGRLRNLHEMVSLFIALIIRDFENLRNFRCSGLVVSVPSQYTSTQRFFMKTTEERTGLPVFHIMNEPSAALFASMLDVKKISDWDSYVVYDFGGGTFDTSIVLRYGNYYSVIYSGGDDNLGGRDVDEAIRVFLLRRTSLPTTTQLSVSQLKEEVSVTGKSSSILFNNLRLELRYDDLVRLTRPFLERSFAIMNKVIKDSGIRGRLTLIPAGGSSFLPGAITLAEKAIRAVERVIAPKRARSAIAEGCALFSTTLTEHSVLFVDCINSNITSNKGLYQTRIIVAAGSALPLKAKLQGNYEDCDLSFTLALYEGTSNRNINNINLLKKKIESHALGYRSGAWGWIANIEVDTSGSIEVKITNKEGAYTMVDSIKHEVLPLVTLPPYRSKIKESIKQVVLINDFIAGCYLEKSLLKDTSVRTQREYLKFLQNLATIYEPKVLKTLLVASSFNGTTSIQSYLDRRRPIPEFLRDPECSVYIRRGEI</sequence>
<evidence type="ECO:0000313" key="4">
    <source>
        <dbReference type="EMBL" id="QOK36434.1"/>
    </source>
</evidence>
<name>A0A7L9K4H1_9CLOS</name>
<dbReference type="EMBL" id="MT809205">
    <property type="protein sequence ID" value="QOK36434.1"/>
    <property type="molecule type" value="Genomic_RNA"/>
</dbReference>